<evidence type="ECO:0000256" key="1">
    <source>
        <dbReference type="SAM" id="SignalP"/>
    </source>
</evidence>
<proteinExistence type="predicted"/>
<dbReference type="KEGG" id="fmr:Fuma_00532"/>
<accession>A0A1P8WA68</accession>
<dbReference type="PROSITE" id="PS51257">
    <property type="entry name" value="PROKAR_LIPOPROTEIN"/>
    <property type="match status" value="1"/>
</dbReference>
<gene>
    <name evidence="2" type="ORF">Fuma_00532</name>
</gene>
<dbReference type="Proteomes" id="UP000187735">
    <property type="component" value="Chromosome"/>
</dbReference>
<reference evidence="2 3" key="1">
    <citation type="journal article" date="2016" name="Front. Microbiol.">
        <title>Fuerstia marisgermanicae gen. nov., sp. nov., an Unusual Member of the Phylum Planctomycetes from the German Wadden Sea.</title>
        <authorList>
            <person name="Kohn T."/>
            <person name="Heuer A."/>
            <person name="Jogler M."/>
            <person name="Vollmers J."/>
            <person name="Boedeker C."/>
            <person name="Bunk B."/>
            <person name="Rast P."/>
            <person name="Borchert D."/>
            <person name="Glockner I."/>
            <person name="Freese H.M."/>
            <person name="Klenk H.P."/>
            <person name="Overmann J."/>
            <person name="Kaster A.K."/>
            <person name="Rohde M."/>
            <person name="Wiegand S."/>
            <person name="Jogler C."/>
        </authorList>
    </citation>
    <scope>NUCLEOTIDE SEQUENCE [LARGE SCALE GENOMIC DNA]</scope>
    <source>
        <strain evidence="2 3">NH11</strain>
    </source>
</reference>
<sequence length="162" mass="16164" precursor="true">MTHRNLARIIMGSLLTLTMAFAATGCGGGGAAGAVQAGGTVKLGGELLGSAEVSLISGTNGYTAVTDGQGYYDIKGGAVPGKYTVTVSKFVNADGTPMTVNEEDGMDFGQFEAMDMGAGAGGKDGGPKQLVPDKFTAEADSSLSVIIPDGGTHEANVDIPAE</sequence>
<name>A0A1P8WA68_9PLAN</name>
<evidence type="ECO:0000313" key="2">
    <source>
        <dbReference type="EMBL" id="APZ90948.1"/>
    </source>
</evidence>
<keyword evidence="1" id="KW-0732">Signal</keyword>
<evidence type="ECO:0000313" key="3">
    <source>
        <dbReference type="Proteomes" id="UP000187735"/>
    </source>
</evidence>
<protein>
    <recommendedName>
        <fullName evidence="4">Carboxypeptidase regulatory-like domain-containing protein</fullName>
    </recommendedName>
</protein>
<organism evidence="2 3">
    <name type="scientific">Fuerstiella marisgermanici</name>
    <dbReference type="NCBI Taxonomy" id="1891926"/>
    <lineage>
        <taxon>Bacteria</taxon>
        <taxon>Pseudomonadati</taxon>
        <taxon>Planctomycetota</taxon>
        <taxon>Planctomycetia</taxon>
        <taxon>Planctomycetales</taxon>
        <taxon>Planctomycetaceae</taxon>
        <taxon>Fuerstiella</taxon>
    </lineage>
</organism>
<feature type="chain" id="PRO_5012185076" description="Carboxypeptidase regulatory-like domain-containing protein" evidence="1">
    <location>
        <begin position="23"/>
        <end position="162"/>
    </location>
</feature>
<feature type="signal peptide" evidence="1">
    <location>
        <begin position="1"/>
        <end position="22"/>
    </location>
</feature>
<keyword evidence="3" id="KW-1185">Reference proteome</keyword>
<dbReference type="SUPFAM" id="SSF49478">
    <property type="entry name" value="Cna protein B-type domain"/>
    <property type="match status" value="1"/>
</dbReference>
<dbReference type="EMBL" id="CP017641">
    <property type="protein sequence ID" value="APZ90948.1"/>
    <property type="molecule type" value="Genomic_DNA"/>
</dbReference>
<dbReference type="AlphaFoldDB" id="A0A1P8WA68"/>
<evidence type="ECO:0008006" key="4">
    <source>
        <dbReference type="Google" id="ProtNLM"/>
    </source>
</evidence>